<organism evidence="2 3">
    <name type="scientific">Hoylesella loescheii DSM 19665 = JCM 12249 = ATCC 15930</name>
    <dbReference type="NCBI Taxonomy" id="1122985"/>
    <lineage>
        <taxon>Bacteria</taxon>
        <taxon>Pseudomonadati</taxon>
        <taxon>Bacteroidota</taxon>
        <taxon>Bacteroidia</taxon>
        <taxon>Bacteroidales</taxon>
        <taxon>Prevotellaceae</taxon>
        <taxon>Hoylesella</taxon>
    </lineage>
</organism>
<dbReference type="Proteomes" id="UP000027442">
    <property type="component" value="Unassembled WGS sequence"/>
</dbReference>
<evidence type="ECO:0000313" key="3">
    <source>
        <dbReference type="Proteomes" id="UP000027442"/>
    </source>
</evidence>
<protein>
    <submittedName>
        <fullName evidence="2">Uncharacterized protein</fullName>
    </submittedName>
</protein>
<evidence type="ECO:0000313" key="2">
    <source>
        <dbReference type="EMBL" id="KDR52721.1"/>
    </source>
</evidence>
<dbReference type="EMBL" id="JNGW01000046">
    <property type="protein sequence ID" value="KDR52721.1"/>
    <property type="molecule type" value="Genomic_DNA"/>
</dbReference>
<reference evidence="2 3" key="1">
    <citation type="submission" date="2013-08" db="EMBL/GenBank/DDBJ databases">
        <authorList>
            <person name="Weinstock G."/>
            <person name="Sodergren E."/>
            <person name="Wylie T."/>
            <person name="Fulton L."/>
            <person name="Fulton R."/>
            <person name="Fronick C."/>
            <person name="O'Laughlin M."/>
            <person name="Godfrey J."/>
            <person name="Miner T."/>
            <person name="Herter B."/>
            <person name="Appelbaum E."/>
            <person name="Cordes M."/>
            <person name="Lek S."/>
            <person name="Wollam A."/>
            <person name="Pepin K.H."/>
            <person name="Palsikar V.B."/>
            <person name="Mitreva M."/>
            <person name="Wilson R.K."/>
        </authorList>
    </citation>
    <scope>NUCLEOTIDE SEQUENCE [LARGE SCALE GENOMIC DNA]</scope>
    <source>
        <strain evidence="2 3">ATCC 15930</strain>
    </source>
</reference>
<comment type="caution">
    <text evidence="2">The sequence shown here is derived from an EMBL/GenBank/DDBJ whole genome shotgun (WGS) entry which is preliminary data.</text>
</comment>
<dbReference type="PATRIC" id="fig|1122985.7.peg.1233"/>
<evidence type="ECO:0000256" key="1">
    <source>
        <dbReference type="SAM" id="Phobius"/>
    </source>
</evidence>
<gene>
    <name evidence="2" type="ORF">HMPREF1991_01188</name>
</gene>
<feature type="transmembrane region" description="Helical" evidence="1">
    <location>
        <begin position="35"/>
        <end position="61"/>
    </location>
</feature>
<keyword evidence="1" id="KW-0472">Membrane</keyword>
<accession>A0A069QSB2</accession>
<sequence>MESRKRAHHRGQFTFRNGKTNIENLTHINMNKKSFLTAFVLLFASLILMPIKVSAIAILTYRAACDVYLKDGTQIRDAEFTIPKNSTFKKFTIKVEGEKRVIKSDEVDYLVVYHRKQDAQHGFVLKYITWKKGGKDKIQSKPYWALYSGGSKRLGIWDVGDAGFQVTKQGTIAVNIRNSSETLLWKEGESIPTSVPTTFFGSLKKEFLLDYFSDSPKVLDYIKNNDLPSLYSLFKLAEIYN</sequence>
<name>A0A069QSB2_HOYLO</name>
<keyword evidence="1" id="KW-1133">Transmembrane helix</keyword>
<keyword evidence="3" id="KW-1185">Reference proteome</keyword>
<dbReference type="HOGENOM" id="CLU_1151015_0_0_10"/>
<proteinExistence type="predicted"/>
<dbReference type="AlphaFoldDB" id="A0A069QSB2"/>
<keyword evidence="1" id="KW-0812">Transmembrane</keyword>